<proteinExistence type="predicted"/>
<reference evidence="3" key="1">
    <citation type="journal article" date="2022" name="bioRxiv">
        <title>Sequencing and chromosome-scale assembly of the giantPleurodeles waltlgenome.</title>
        <authorList>
            <person name="Brown T."/>
            <person name="Elewa A."/>
            <person name="Iarovenko S."/>
            <person name="Subramanian E."/>
            <person name="Araus A.J."/>
            <person name="Petzold A."/>
            <person name="Susuki M."/>
            <person name="Suzuki K.-i.T."/>
            <person name="Hayashi T."/>
            <person name="Toyoda A."/>
            <person name="Oliveira C."/>
            <person name="Osipova E."/>
            <person name="Leigh N.D."/>
            <person name="Simon A."/>
            <person name="Yun M.H."/>
        </authorList>
    </citation>
    <scope>NUCLEOTIDE SEQUENCE</scope>
    <source>
        <strain evidence="3">20211129_DDA</strain>
        <tissue evidence="3">Liver</tissue>
    </source>
</reference>
<feature type="compositionally biased region" description="Polar residues" evidence="1">
    <location>
        <begin position="1"/>
        <end position="10"/>
    </location>
</feature>
<dbReference type="InterPro" id="IPR053358">
    <property type="entry name" value="Diff-assoc_signaling"/>
</dbReference>
<evidence type="ECO:0000256" key="2">
    <source>
        <dbReference type="SAM" id="Phobius"/>
    </source>
</evidence>
<keyword evidence="2" id="KW-1133">Transmembrane helix</keyword>
<dbReference type="PANTHER" id="PTHR34261:SF1">
    <property type="entry name" value="TUBULIN POLYMERIZATION-PROMOTING PROTEIN"/>
    <property type="match status" value="1"/>
</dbReference>
<sequence>MAPLQGSNQYRPQRLLEPPRRRFTSDQLKNIPRHLISLRKRENCAIVPEKLKGTAGNMKLALIACLLALCAAAVYGQCTQYTYRSVRCVNDCRADGSGSYQCMISGGAFDYCSPSNGVSYKNVRCESPCTKKVNLFGQWYECKTVNGDTQYCGFCYSRPAP</sequence>
<feature type="transmembrane region" description="Helical" evidence="2">
    <location>
        <begin position="60"/>
        <end position="77"/>
    </location>
</feature>
<dbReference type="EMBL" id="JANPWB010000013">
    <property type="protein sequence ID" value="KAJ1104345.1"/>
    <property type="molecule type" value="Genomic_DNA"/>
</dbReference>
<feature type="region of interest" description="Disordered" evidence="1">
    <location>
        <begin position="1"/>
        <end position="23"/>
    </location>
</feature>
<comment type="caution">
    <text evidence="3">The sequence shown here is derived from an EMBL/GenBank/DDBJ whole genome shotgun (WGS) entry which is preliminary data.</text>
</comment>
<keyword evidence="2" id="KW-0472">Membrane</keyword>
<evidence type="ECO:0000313" key="3">
    <source>
        <dbReference type="EMBL" id="KAJ1104345.1"/>
    </source>
</evidence>
<dbReference type="Proteomes" id="UP001066276">
    <property type="component" value="Chromosome 9"/>
</dbReference>
<organism evidence="3 4">
    <name type="scientific">Pleurodeles waltl</name>
    <name type="common">Iberian ribbed newt</name>
    <dbReference type="NCBI Taxonomy" id="8319"/>
    <lineage>
        <taxon>Eukaryota</taxon>
        <taxon>Metazoa</taxon>
        <taxon>Chordata</taxon>
        <taxon>Craniata</taxon>
        <taxon>Vertebrata</taxon>
        <taxon>Euteleostomi</taxon>
        <taxon>Amphibia</taxon>
        <taxon>Batrachia</taxon>
        <taxon>Caudata</taxon>
        <taxon>Salamandroidea</taxon>
        <taxon>Salamandridae</taxon>
        <taxon>Pleurodelinae</taxon>
        <taxon>Pleurodeles</taxon>
    </lineage>
</organism>
<dbReference type="AlphaFoldDB" id="A0AAV7MVI8"/>
<evidence type="ECO:0000256" key="1">
    <source>
        <dbReference type="SAM" id="MobiDB-lite"/>
    </source>
</evidence>
<dbReference type="PANTHER" id="PTHR34261">
    <property type="entry name" value="APC REGULATOR OF WNT-SIGNALING PATHWAY-RELATED"/>
    <property type="match status" value="1"/>
</dbReference>
<evidence type="ECO:0000313" key="4">
    <source>
        <dbReference type="Proteomes" id="UP001066276"/>
    </source>
</evidence>
<keyword evidence="2" id="KW-0812">Transmembrane</keyword>
<keyword evidence="4" id="KW-1185">Reference proteome</keyword>
<protein>
    <submittedName>
        <fullName evidence="3">Uncharacterized protein</fullName>
    </submittedName>
</protein>
<name>A0AAV7MVI8_PLEWA</name>
<accession>A0AAV7MVI8</accession>
<gene>
    <name evidence="3" type="ORF">NDU88_001757</name>
</gene>